<dbReference type="KEGG" id="ntr:B0W44_04660"/>
<feature type="compositionally biased region" description="Basic and acidic residues" evidence="1">
    <location>
        <begin position="188"/>
        <end position="220"/>
    </location>
</feature>
<dbReference type="InterPro" id="IPR048862">
    <property type="entry name" value="SPOCS_spoVID_N"/>
</dbReference>
<dbReference type="SUPFAM" id="SSF54106">
    <property type="entry name" value="LysM domain"/>
    <property type="match status" value="1"/>
</dbReference>
<dbReference type="Gene3D" id="3.10.350.10">
    <property type="entry name" value="LysM domain"/>
    <property type="match status" value="1"/>
</dbReference>
<dbReference type="Pfam" id="PF01476">
    <property type="entry name" value="LysM"/>
    <property type="match status" value="1"/>
</dbReference>
<evidence type="ECO:0000313" key="3">
    <source>
        <dbReference type="EMBL" id="AQS55167.1"/>
    </source>
</evidence>
<dbReference type="PROSITE" id="PS51782">
    <property type="entry name" value="LYSM"/>
    <property type="match status" value="1"/>
</dbReference>
<dbReference type="CDD" id="cd00118">
    <property type="entry name" value="LysM"/>
    <property type="match status" value="1"/>
</dbReference>
<dbReference type="OrthoDB" id="2966368at2"/>
<gene>
    <name evidence="3" type="ORF">B0W44_04660</name>
</gene>
<organism evidence="3 4">
    <name type="scientific">Novibacillus thermophilus</name>
    <dbReference type="NCBI Taxonomy" id="1471761"/>
    <lineage>
        <taxon>Bacteria</taxon>
        <taxon>Bacillati</taxon>
        <taxon>Bacillota</taxon>
        <taxon>Bacilli</taxon>
        <taxon>Bacillales</taxon>
        <taxon>Thermoactinomycetaceae</taxon>
        <taxon>Novibacillus</taxon>
    </lineage>
</organism>
<dbReference type="EMBL" id="CP019699">
    <property type="protein sequence ID" value="AQS55167.1"/>
    <property type="molecule type" value="Genomic_DNA"/>
</dbReference>
<dbReference type="InterPro" id="IPR036779">
    <property type="entry name" value="LysM_dom_sf"/>
</dbReference>
<feature type="compositionally biased region" description="Basic and acidic residues" evidence="1">
    <location>
        <begin position="160"/>
        <end position="175"/>
    </location>
</feature>
<dbReference type="SMART" id="SM00257">
    <property type="entry name" value="LysM"/>
    <property type="match status" value="1"/>
</dbReference>
<reference evidence="3 4" key="1">
    <citation type="journal article" date="2015" name="Int. J. Syst. Evol. Microbiol.">
        <title>Novibacillus thermophilus gen. nov., sp. nov., a Gram-staining-negative and moderately thermophilic member of the family Thermoactinomycetaceae.</title>
        <authorList>
            <person name="Yang G."/>
            <person name="Chen J."/>
            <person name="Zhou S."/>
        </authorList>
    </citation>
    <scope>NUCLEOTIDE SEQUENCE [LARGE SCALE GENOMIC DNA]</scope>
    <source>
        <strain evidence="3 4">SG-1</strain>
    </source>
</reference>
<evidence type="ECO:0000259" key="2">
    <source>
        <dbReference type="PROSITE" id="PS51782"/>
    </source>
</evidence>
<evidence type="ECO:0000256" key="1">
    <source>
        <dbReference type="SAM" id="MobiDB-lite"/>
    </source>
</evidence>
<proteinExistence type="predicted"/>
<feature type="domain" description="LysM" evidence="2">
    <location>
        <begin position="360"/>
        <end position="403"/>
    </location>
</feature>
<dbReference type="Proteomes" id="UP000188603">
    <property type="component" value="Chromosome"/>
</dbReference>
<feature type="compositionally biased region" description="Basic and acidic residues" evidence="1">
    <location>
        <begin position="234"/>
        <end position="274"/>
    </location>
</feature>
<name>A0A1U9K540_9BACL</name>
<dbReference type="RefSeq" id="WP_077718985.1">
    <property type="nucleotide sequence ID" value="NZ_CP019699.1"/>
</dbReference>
<dbReference type="AlphaFoldDB" id="A0A1U9K540"/>
<evidence type="ECO:0000313" key="4">
    <source>
        <dbReference type="Proteomes" id="UP000188603"/>
    </source>
</evidence>
<keyword evidence="4" id="KW-1185">Reference proteome</keyword>
<sequence>MTGDEQSQLRFDISEKIAFQKGQPGIDTLLSLDLTPEVRIEDLGANVKIEGVIRLSGTYLGESERSEPSADVRDWDEQLEAEEIEYIIPLEITLPSERIGQLEDITAEIQSFDYDVLSSHELGIEAVLVIDGLQLGSSAGHTIASFGKEEEESETASEGGAHDKDGEARDAKDVPEAPFGLRPQPLEQHGHASGEDVAPKEQSDGVENDDLREQEGKAEEAADGDSAGSASEPVVERKEDREQLTDKRGDTEGEVPHHETKIHFRKKEEEDHTPDAVPLNELLHESPDALSRDVGNMSGGEGAQETKGTAETVEESGEATAAEETGDLPGEQTDDEKKYVGIEWMKEKLGGGEDRFHRLKIVIVQKDDTLEAIADRYNLSSVELLQVNKLQTGQLEEGQMIYIPVHD</sequence>
<protein>
    <recommendedName>
        <fullName evidence="2">LysM domain-containing protein</fullName>
    </recommendedName>
</protein>
<feature type="region of interest" description="Disordered" evidence="1">
    <location>
        <begin position="146"/>
        <end position="336"/>
    </location>
</feature>
<dbReference type="InterPro" id="IPR018392">
    <property type="entry name" value="LysM"/>
</dbReference>
<feature type="compositionally biased region" description="Basic and acidic residues" evidence="1">
    <location>
        <begin position="282"/>
        <end position="291"/>
    </location>
</feature>
<accession>A0A1U9K540</accession>
<dbReference type="Pfam" id="PF20918">
    <property type="entry name" value="SPOCS_spoVID-N"/>
    <property type="match status" value="1"/>
</dbReference>
<dbReference type="STRING" id="1471761.B0W44_04660"/>